<reference evidence="1" key="1">
    <citation type="submission" date="2020-08" db="EMBL/GenBank/DDBJ databases">
        <title>Multicomponent nature underlies the extraordinary mechanical properties of spider dragline silk.</title>
        <authorList>
            <person name="Kono N."/>
            <person name="Nakamura H."/>
            <person name="Mori M."/>
            <person name="Yoshida Y."/>
            <person name="Ohtoshi R."/>
            <person name="Malay A.D."/>
            <person name="Moran D.A.P."/>
            <person name="Tomita M."/>
            <person name="Numata K."/>
            <person name="Arakawa K."/>
        </authorList>
    </citation>
    <scope>NUCLEOTIDE SEQUENCE</scope>
</reference>
<comment type="caution">
    <text evidence="1">The sequence shown here is derived from an EMBL/GenBank/DDBJ whole genome shotgun (WGS) entry which is preliminary data.</text>
</comment>
<evidence type="ECO:0000313" key="1">
    <source>
        <dbReference type="EMBL" id="GFT31613.1"/>
    </source>
</evidence>
<proteinExistence type="predicted"/>
<sequence>MKTIERQRKYHELIKSSVDSTLIPGLAVRRCLIFYEQVKPHRARYLLSARANLLCRTTRGVLAVKVRAKASSSERSSVSPSETKWEETHNWLLFRLHGHGRLRTDSLSHPDCCLICAPHDRAVCVFMISNDYG</sequence>
<organism evidence="1 2">
    <name type="scientific">Nephila pilipes</name>
    <name type="common">Giant wood spider</name>
    <name type="synonym">Nephila maculata</name>
    <dbReference type="NCBI Taxonomy" id="299642"/>
    <lineage>
        <taxon>Eukaryota</taxon>
        <taxon>Metazoa</taxon>
        <taxon>Ecdysozoa</taxon>
        <taxon>Arthropoda</taxon>
        <taxon>Chelicerata</taxon>
        <taxon>Arachnida</taxon>
        <taxon>Araneae</taxon>
        <taxon>Araneomorphae</taxon>
        <taxon>Entelegynae</taxon>
        <taxon>Araneoidea</taxon>
        <taxon>Nephilidae</taxon>
        <taxon>Nephila</taxon>
    </lineage>
</organism>
<accession>A0A8X6NSE6</accession>
<gene>
    <name evidence="1" type="ORF">NPIL_620741</name>
</gene>
<dbReference type="Proteomes" id="UP000887013">
    <property type="component" value="Unassembled WGS sequence"/>
</dbReference>
<dbReference type="AlphaFoldDB" id="A0A8X6NSE6"/>
<protein>
    <submittedName>
        <fullName evidence="1">Uncharacterized protein</fullName>
    </submittedName>
</protein>
<dbReference type="EMBL" id="BMAW01107953">
    <property type="protein sequence ID" value="GFT31613.1"/>
    <property type="molecule type" value="Genomic_DNA"/>
</dbReference>
<evidence type="ECO:0000313" key="2">
    <source>
        <dbReference type="Proteomes" id="UP000887013"/>
    </source>
</evidence>
<name>A0A8X6NSE6_NEPPI</name>
<keyword evidence="2" id="KW-1185">Reference proteome</keyword>